<evidence type="ECO:0000256" key="1">
    <source>
        <dbReference type="ARBA" id="ARBA00004613"/>
    </source>
</evidence>
<dbReference type="GO" id="GO:0005615">
    <property type="term" value="C:extracellular space"/>
    <property type="evidence" value="ECO:0007669"/>
    <property type="project" value="TreeGrafter"/>
</dbReference>
<dbReference type="InterPro" id="IPR001894">
    <property type="entry name" value="Cathelicidin-like"/>
</dbReference>
<dbReference type="Pfam" id="PF00666">
    <property type="entry name" value="Cathelicidins"/>
    <property type="match status" value="1"/>
</dbReference>
<evidence type="ECO:0000313" key="5">
    <source>
        <dbReference type="Ensembl" id="ENSCABP00000015922.1"/>
    </source>
</evidence>
<dbReference type="PANTHER" id="PTHR10206:SF0">
    <property type="entry name" value="CATHELICIDIN B1-RELATED"/>
    <property type="match status" value="1"/>
</dbReference>
<dbReference type="Gene3D" id="3.10.450.10">
    <property type="match status" value="1"/>
</dbReference>
<dbReference type="InterPro" id="IPR046350">
    <property type="entry name" value="Cystatin_sf"/>
</dbReference>
<dbReference type="Ensembl" id="ENSCABT00000017471.1">
    <property type="protein sequence ID" value="ENSCABP00000015922.1"/>
    <property type="gene ID" value="ENSCABG00000011874.1"/>
</dbReference>
<dbReference type="SUPFAM" id="SSF54403">
    <property type="entry name" value="Cystatin/monellin"/>
    <property type="match status" value="1"/>
</dbReference>
<reference evidence="5" key="1">
    <citation type="submission" date="2025-08" db="UniProtKB">
        <authorList>
            <consortium name="Ensembl"/>
        </authorList>
    </citation>
    <scope>IDENTIFICATION</scope>
</reference>
<evidence type="ECO:0000313" key="6">
    <source>
        <dbReference type="Proteomes" id="UP000694404"/>
    </source>
</evidence>
<evidence type="ECO:0000256" key="2">
    <source>
        <dbReference type="ARBA" id="ARBA00005320"/>
    </source>
</evidence>
<accession>A0A8C0H9Z5</accession>
<sequence>MLAFGKPMLLASIARSFSNRHFSQAAPGTSEMAHINICQATSLAPVALASKLSFAGLPTKNSKKLNFLIKETMCLVSEKAVMEQCNFKGDGLARDYSGYIFPEQQLAINLITCDTVAEEVRKVSAQVTSRGTCMVIIGAWQSQGVLI</sequence>
<name>A0A8C0H9Z5_CHEAB</name>
<keyword evidence="3" id="KW-0964">Secreted</keyword>
<dbReference type="GO" id="GO:0006952">
    <property type="term" value="P:defense response"/>
    <property type="evidence" value="ECO:0007669"/>
    <property type="project" value="InterPro"/>
</dbReference>
<reference evidence="5" key="2">
    <citation type="submission" date="2025-09" db="UniProtKB">
        <authorList>
            <consortium name="Ensembl"/>
        </authorList>
    </citation>
    <scope>IDENTIFICATION</scope>
</reference>
<comment type="similarity">
    <text evidence="2">Belongs to the cathelicidin family.</text>
</comment>
<comment type="subcellular location">
    <subcellularLocation>
        <location evidence="1">Secreted</location>
    </subcellularLocation>
</comment>
<proteinExistence type="inferred from homology"/>
<organism evidence="5 6">
    <name type="scientific">Chelonoidis abingdonii</name>
    <name type="common">Abingdon island giant tortoise</name>
    <name type="synonym">Testudo abingdonii</name>
    <dbReference type="NCBI Taxonomy" id="106734"/>
    <lineage>
        <taxon>Eukaryota</taxon>
        <taxon>Metazoa</taxon>
        <taxon>Chordata</taxon>
        <taxon>Craniata</taxon>
        <taxon>Vertebrata</taxon>
        <taxon>Euteleostomi</taxon>
        <taxon>Archelosauria</taxon>
        <taxon>Testudinata</taxon>
        <taxon>Testudines</taxon>
        <taxon>Cryptodira</taxon>
        <taxon>Durocryptodira</taxon>
        <taxon>Testudinoidea</taxon>
        <taxon>Testudinidae</taxon>
        <taxon>Chelonoidis</taxon>
    </lineage>
</organism>
<keyword evidence="4" id="KW-1015">Disulfide bond</keyword>
<evidence type="ECO:0000256" key="4">
    <source>
        <dbReference type="ARBA" id="ARBA00023157"/>
    </source>
</evidence>
<protein>
    <submittedName>
        <fullName evidence="5">Uncharacterized protein</fullName>
    </submittedName>
</protein>
<evidence type="ECO:0000256" key="3">
    <source>
        <dbReference type="ARBA" id="ARBA00022525"/>
    </source>
</evidence>
<dbReference type="Proteomes" id="UP000694404">
    <property type="component" value="Unplaced"/>
</dbReference>
<dbReference type="AlphaFoldDB" id="A0A8C0H9Z5"/>
<dbReference type="PANTHER" id="PTHR10206">
    <property type="entry name" value="CATHELICIDIN"/>
    <property type="match status" value="1"/>
</dbReference>
<keyword evidence="6" id="KW-1185">Reference proteome</keyword>